<comment type="caution">
    <text evidence="4">Lacks conserved residue(s) required for the propagation of feature annotation.</text>
</comment>
<dbReference type="PANTHER" id="PTHR11085:SF10">
    <property type="entry name" value="NAD-DEPENDENT PROTEIN DEACYLASE SIRTUIN-5, MITOCHONDRIAL-RELATED"/>
    <property type="match status" value="1"/>
</dbReference>
<dbReference type="SUPFAM" id="SSF52467">
    <property type="entry name" value="DHS-like NAD/FAD-binding domain"/>
    <property type="match status" value="1"/>
</dbReference>
<dbReference type="Pfam" id="PF02146">
    <property type="entry name" value="SIR2"/>
    <property type="match status" value="1"/>
</dbReference>
<dbReference type="RefSeq" id="WP_156195936.1">
    <property type="nucleotide sequence ID" value="NZ_QTZN02000022.1"/>
</dbReference>
<dbReference type="EMBL" id="QTZN02000022">
    <property type="protein sequence ID" value="MVB07472.1"/>
    <property type="molecule type" value="Genomic_DNA"/>
</dbReference>
<dbReference type="InterPro" id="IPR003000">
    <property type="entry name" value="Sirtuin"/>
</dbReference>
<dbReference type="Proteomes" id="UP000462449">
    <property type="component" value="Unassembled WGS sequence"/>
</dbReference>
<evidence type="ECO:0000259" key="5">
    <source>
        <dbReference type="PROSITE" id="PS50305"/>
    </source>
</evidence>
<gene>
    <name evidence="7" type="ORF">DWB62_010625</name>
    <name evidence="6" type="ORF">GNY23_10625</name>
</gene>
<evidence type="ECO:0000256" key="4">
    <source>
        <dbReference type="PROSITE-ProRule" id="PRU00236"/>
    </source>
</evidence>
<dbReference type="InterPro" id="IPR026591">
    <property type="entry name" value="Sirtuin_cat_small_dom_sf"/>
</dbReference>
<evidence type="ECO:0000313" key="8">
    <source>
        <dbReference type="Proteomes" id="UP000285951"/>
    </source>
</evidence>
<evidence type="ECO:0000256" key="2">
    <source>
        <dbReference type="ARBA" id="ARBA00022679"/>
    </source>
</evidence>
<dbReference type="CDD" id="cd01407">
    <property type="entry name" value="SIR2-fam"/>
    <property type="match status" value="1"/>
</dbReference>
<dbReference type="OrthoDB" id="9800582at2"/>
<dbReference type="EMBL" id="WOTW01000022">
    <property type="protein sequence ID" value="MUP38267.1"/>
    <property type="molecule type" value="Genomic_DNA"/>
</dbReference>
<dbReference type="Proteomes" id="UP000285951">
    <property type="component" value="Unassembled WGS sequence"/>
</dbReference>
<dbReference type="PANTHER" id="PTHR11085">
    <property type="entry name" value="NAD-DEPENDENT PROTEIN DEACYLASE SIRTUIN-5, MITOCHONDRIAL-RELATED"/>
    <property type="match status" value="1"/>
</dbReference>
<dbReference type="EC" id="2.3.1.286" evidence="1"/>
<evidence type="ECO:0000313" key="7">
    <source>
        <dbReference type="EMBL" id="MVB07472.1"/>
    </source>
</evidence>
<dbReference type="InterPro" id="IPR050134">
    <property type="entry name" value="NAD-dep_sirtuin_deacylases"/>
</dbReference>
<sequence>MKNKLNVKVDVQLAAELIRNSGSMIAFTGAGVSVESGIPPFRGPEGLWSRYDPQCLDLDFFHSHPKESWTAIKSIFYDFFGKAKFNEAHRVLADFEAKGLLKALVTQNIDNLHQMAGSKNVLEFHGNSQKLICPHCKKIYLPEEVDLNVLPPRCVADKQILKPDFVFFGEGIPEAAYRRSLLAAQNADVVLIIGTTGEVMPAAMIPAEAKQAGAVIIEINTESSNYTNRITDIFLEGKASEILLELEGLI</sequence>
<feature type="domain" description="Deacetylase sirtuin-type" evidence="5">
    <location>
        <begin position="4"/>
        <end position="250"/>
    </location>
</feature>
<evidence type="ECO:0000313" key="9">
    <source>
        <dbReference type="Proteomes" id="UP000462449"/>
    </source>
</evidence>
<dbReference type="GO" id="GO:0070403">
    <property type="term" value="F:NAD+ binding"/>
    <property type="evidence" value="ECO:0007669"/>
    <property type="project" value="InterPro"/>
</dbReference>
<dbReference type="Gene3D" id="3.30.1600.10">
    <property type="entry name" value="SIR2/SIRT2 'Small Domain"/>
    <property type="match status" value="1"/>
</dbReference>
<accession>A0A7M4D6I8</accession>
<evidence type="ECO:0000313" key="6">
    <source>
        <dbReference type="EMBL" id="MUP38267.1"/>
    </source>
</evidence>
<reference evidence="7 8" key="1">
    <citation type="submission" date="2019-11" db="EMBL/GenBank/DDBJ databases">
        <title>Draft genome sequence of Labilibaculum sp. strain SYP isolated from Black Sea.</title>
        <authorList>
            <person name="Yadav S."/>
            <person name="Villanueva L."/>
        </authorList>
    </citation>
    <scope>NUCLEOTIDE SEQUENCE [LARGE SCALE GENOMIC DNA]</scope>
    <source>
        <strain evidence="7 8">44</strain>
    </source>
</reference>
<dbReference type="PROSITE" id="PS50305">
    <property type="entry name" value="SIRTUIN"/>
    <property type="match status" value="1"/>
</dbReference>
<comment type="caution">
    <text evidence="6">The sequence shown here is derived from an EMBL/GenBank/DDBJ whole genome shotgun (WGS) entry which is preliminary data.</text>
</comment>
<protein>
    <recommendedName>
        <fullName evidence="1">protein acetyllysine N-acetyltransferase</fullName>
        <ecNumber evidence="1">2.3.1.286</ecNumber>
    </recommendedName>
</protein>
<keyword evidence="2" id="KW-0808">Transferase</keyword>
<keyword evidence="8" id="KW-1185">Reference proteome</keyword>
<reference evidence="6 9" key="2">
    <citation type="submission" date="2019-12" db="EMBL/GenBank/DDBJ databases">
        <title>Draft genome sequence of Labilibaculum sp. strain 44 isolated from deep waters of Black Sea.</title>
        <authorList>
            <person name="Yadav S."/>
            <person name="Villanueva L."/>
        </authorList>
    </citation>
    <scope>NUCLEOTIDE SEQUENCE [LARGE SCALE GENOMIC DNA]</scope>
    <source>
        <strain evidence="6 9">44</strain>
    </source>
</reference>
<dbReference type="Gene3D" id="3.40.50.1220">
    <property type="entry name" value="TPP-binding domain"/>
    <property type="match status" value="1"/>
</dbReference>
<dbReference type="InterPro" id="IPR026590">
    <property type="entry name" value="Ssirtuin_cat_dom"/>
</dbReference>
<dbReference type="GO" id="GO:0017136">
    <property type="term" value="F:histone deacetylase activity, NAD-dependent"/>
    <property type="evidence" value="ECO:0007669"/>
    <property type="project" value="TreeGrafter"/>
</dbReference>
<organism evidence="6 9">
    <name type="scientific">Labilibaculum euxinus</name>
    <dbReference type="NCBI Taxonomy" id="2686357"/>
    <lineage>
        <taxon>Bacteria</taxon>
        <taxon>Pseudomonadati</taxon>
        <taxon>Bacteroidota</taxon>
        <taxon>Bacteroidia</taxon>
        <taxon>Marinilabiliales</taxon>
        <taxon>Marinifilaceae</taxon>
        <taxon>Labilibaculum</taxon>
    </lineage>
</organism>
<proteinExistence type="predicted"/>
<keyword evidence="3" id="KW-0520">NAD</keyword>
<evidence type="ECO:0000256" key="3">
    <source>
        <dbReference type="ARBA" id="ARBA00023027"/>
    </source>
</evidence>
<evidence type="ECO:0000256" key="1">
    <source>
        <dbReference type="ARBA" id="ARBA00012928"/>
    </source>
</evidence>
<dbReference type="AlphaFoldDB" id="A0A7M4D6I8"/>
<dbReference type="InterPro" id="IPR029035">
    <property type="entry name" value="DHS-like_NAD/FAD-binding_dom"/>
</dbReference>
<name>A0A7M4D6I8_9BACT</name>